<reference evidence="2 3" key="1">
    <citation type="journal article" date="2019" name="Emerg. Microbes Infect.">
        <title>Comprehensive subspecies identification of 175 nontuberculous mycobacteria species based on 7547 genomic profiles.</title>
        <authorList>
            <person name="Matsumoto Y."/>
            <person name="Kinjo T."/>
            <person name="Motooka D."/>
            <person name="Nabeya D."/>
            <person name="Jung N."/>
            <person name="Uechi K."/>
            <person name="Horii T."/>
            <person name="Iida T."/>
            <person name="Fujita J."/>
            <person name="Nakamura S."/>
        </authorList>
    </citation>
    <scope>NUCLEOTIDE SEQUENCE [LARGE SCALE GENOMIC DNA]</scope>
    <source>
        <strain evidence="2 3">JCM 13574</strain>
    </source>
</reference>
<sequence length="169" mass="17739">MKQAVAVLAALVGLVFCSACGTSHGESGSSVLRAPTAAPTALEGDVQVTLGAATAAAQANVDRFTAGDFAGVWEHMTADVRRQIGEADFVAFYRTCKKPGPAIDVTGVSLDSDTRATVSMQSHGVERFRFMEYQDGAWLMKPTDDFASHLGQPVAQIVAEERAAGLCDS</sequence>
<dbReference type="KEGG" id="mmag:MMAD_46710"/>
<feature type="chain" id="PRO_5039583609" description="Lipoprotein" evidence="1">
    <location>
        <begin position="22"/>
        <end position="169"/>
    </location>
</feature>
<dbReference type="RefSeq" id="WP_163741633.1">
    <property type="nucleotide sequence ID" value="NZ_AP022610.1"/>
</dbReference>
<dbReference type="Proteomes" id="UP000466517">
    <property type="component" value="Chromosome"/>
</dbReference>
<evidence type="ECO:0000313" key="2">
    <source>
        <dbReference type="EMBL" id="BBZ30376.1"/>
    </source>
</evidence>
<keyword evidence="1" id="KW-0732">Signal</keyword>
<evidence type="ECO:0000313" key="3">
    <source>
        <dbReference type="Proteomes" id="UP000466517"/>
    </source>
</evidence>
<gene>
    <name evidence="2" type="ORF">MMAD_46710</name>
</gene>
<dbReference type="EMBL" id="AP022610">
    <property type="protein sequence ID" value="BBZ30376.1"/>
    <property type="molecule type" value="Genomic_DNA"/>
</dbReference>
<keyword evidence="3" id="KW-1185">Reference proteome</keyword>
<feature type="signal peptide" evidence="1">
    <location>
        <begin position="1"/>
        <end position="21"/>
    </location>
</feature>
<organism evidence="2 3">
    <name type="scientific">Mycolicibacterium madagascariense</name>
    <dbReference type="NCBI Taxonomy" id="212765"/>
    <lineage>
        <taxon>Bacteria</taxon>
        <taxon>Bacillati</taxon>
        <taxon>Actinomycetota</taxon>
        <taxon>Actinomycetes</taxon>
        <taxon>Mycobacteriales</taxon>
        <taxon>Mycobacteriaceae</taxon>
        <taxon>Mycolicibacterium</taxon>
    </lineage>
</organism>
<evidence type="ECO:0008006" key="4">
    <source>
        <dbReference type="Google" id="ProtNLM"/>
    </source>
</evidence>
<protein>
    <recommendedName>
        <fullName evidence="4">Lipoprotein</fullName>
    </recommendedName>
</protein>
<accession>A0A7I7XME6</accession>
<name>A0A7I7XME6_9MYCO</name>
<evidence type="ECO:0000256" key="1">
    <source>
        <dbReference type="SAM" id="SignalP"/>
    </source>
</evidence>
<dbReference type="AlphaFoldDB" id="A0A7I7XME6"/>
<proteinExistence type="predicted"/>